<evidence type="ECO:0000313" key="10">
    <source>
        <dbReference type="Proteomes" id="UP001276659"/>
    </source>
</evidence>
<dbReference type="EC" id="1.5.1.2" evidence="4"/>
<dbReference type="InterPro" id="IPR000304">
    <property type="entry name" value="Pyrroline-COOH_reductase"/>
</dbReference>
<feature type="region of interest" description="Disordered" evidence="5">
    <location>
        <begin position="164"/>
        <end position="183"/>
    </location>
</feature>
<dbReference type="InterPro" id="IPR053790">
    <property type="entry name" value="P5CR-like_CS"/>
</dbReference>
<feature type="region of interest" description="Disordered" evidence="5">
    <location>
        <begin position="44"/>
        <end position="71"/>
    </location>
</feature>
<evidence type="ECO:0000259" key="7">
    <source>
        <dbReference type="Pfam" id="PF03807"/>
    </source>
</evidence>
<evidence type="ECO:0000256" key="4">
    <source>
        <dbReference type="RuleBase" id="RU003903"/>
    </source>
</evidence>
<evidence type="ECO:0000256" key="2">
    <source>
        <dbReference type="ARBA" id="ARBA00022857"/>
    </source>
</evidence>
<reference evidence="9" key="1">
    <citation type="submission" date="2022-11" db="EMBL/GenBank/DDBJ databases">
        <title>Chromosomal genome sequence assembly and mating type (MAT) locus characterization of the leprose asexual lichenized fungus Lepraria neglecta (Nyl.) Erichsen.</title>
        <authorList>
            <person name="Allen J.L."/>
            <person name="Pfeffer B."/>
        </authorList>
    </citation>
    <scope>NUCLEOTIDE SEQUENCE</scope>
    <source>
        <strain evidence="9">Allen 5258</strain>
    </source>
</reference>
<dbReference type="GO" id="GO:0004735">
    <property type="term" value="F:pyrroline-5-carboxylate reductase activity"/>
    <property type="evidence" value="ECO:0007669"/>
    <property type="project" value="UniProtKB-EC"/>
</dbReference>
<evidence type="ECO:0000256" key="3">
    <source>
        <dbReference type="ARBA" id="ARBA00023002"/>
    </source>
</evidence>
<keyword evidence="10" id="KW-1185">Reference proteome</keyword>
<evidence type="ECO:0000313" key="9">
    <source>
        <dbReference type="EMBL" id="KAK3172880.1"/>
    </source>
</evidence>
<dbReference type="FunFam" id="1.10.3730.10:FF:000001">
    <property type="entry name" value="Pyrroline-5-carboxylate reductase"/>
    <property type="match status" value="1"/>
</dbReference>
<feature type="compositionally biased region" description="Polar residues" evidence="5">
    <location>
        <begin position="44"/>
        <end position="54"/>
    </location>
</feature>
<dbReference type="InterPro" id="IPR008927">
    <property type="entry name" value="6-PGluconate_DH-like_C_sf"/>
</dbReference>
<dbReference type="SUPFAM" id="SSF48179">
    <property type="entry name" value="6-phosphogluconate dehydrogenase C-terminal domain-like"/>
    <property type="match status" value="1"/>
</dbReference>
<dbReference type="PANTHER" id="PTHR11645:SF0">
    <property type="entry name" value="PYRROLINE-5-CARBOXYLATE REDUCTASE 3"/>
    <property type="match status" value="1"/>
</dbReference>
<dbReference type="PANTHER" id="PTHR11645">
    <property type="entry name" value="PYRROLINE-5-CARBOXYLATE REDUCTASE"/>
    <property type="match status" value="1"/>
</dbReference>
<dbReference type="PROSITE" id="PS00521">
    <property type="entry name" value="P5CR"/>
    <property type="match status" value="1"/>
</dbReference>
<feature type="domain" description="Pyrroline-5-carboxylate reductase dimerisation" evidence="8">
    <location>
        <begin position="236"/>
        <end position="334"/>
    </location>
</feature>
<dbReference type="GO" id="GO:0055129">
    <property type="term" value="P:L-proline biosynthetic process"/>
    <property type="evidence" value="ECO:0007669"/>
    <property type="project" value="TreeGrafter"/>
</dbReference>
<comment type="pathway">
    <text evidence="4">Amino-acid biosynthesis; L-proline biosynthesis; L-proline from L-glutamate 5-semialdehyde: step 1/1.</text>
</comment>
<evidence type="ECO:0000256" key="1">
    <source>
        <dbReference type="ARBA" id="ARBA00005525"/>
    </source>
</evidence>
<feature type="transmembrane region" description="Helical" evidence="6">
    <location>
        <begin position="15"/>
        <end position="35"/>
    </location>
</feature>
<keyword evidence="4" id="KW-0641">Proline biosynthesis</keyword>
<gene>
    <name evidence="9" type="ORF">OEA41_006205</name>
</gene>
<dbReference type="Proteomes" id="UP001276659">
    <property type="component" value="Unassembled WGS sequence"/>
</dbReference>
<comment type="catalytic activity">
    <reaction evidence="4">
        <text>L-proline + NADP(+) = (S)-1-pyrroline-5-carboxylate + NADPH + 2 H(+)</text>
        <dbReference type="Rhea" id="RHEA:14109"/>
        <dbReference type="ChEBI" id="CHEBI:15378"/>
        <dbReference type="ChEBI" id="CHEBI:17388"/>
        <dbReference type="ChEBI" id="CHEBI:57783"/>
        <dbReference type="ChEBI" id="CHEBI:58349"/>
        <dbReference type="ChEBI" id="CHEBI:60039"/>
        <dbReference type="EC" id="1.5.1.2"/>
    </reaction>
</comment>
<evidence type="ECO:0000259" key="8">
    <source>
        <dbReference type="Pfam" id="PF14748"/>
    </source>
</evidence>
<accession>A0AAD9Z796</accession>
<dbReference type="Pfam" id="PF03807">
    <property type="entry name" value="F420_oxidored"/>
    <property type="match status" value="1"/>
</dbReference>
<dbReference type="SUPFAM" id="SSF51735">
    <property type="entry name" value="NAD(P)-binding Rossmann-fold domains"/>
    <property type="match status" value="1"/>
</dbReference>
<dbReference type="Gene3D" id="1.10.3730.10">
    <property type="entry name" value="ProC C-terminal domain-like"/>
    <property type="match status" value="1"/>
</dbReference>
<evidence type="ECO:0000256" key="6">
    <source>
        <dbReference type="SAM" id="Phobius"/>
    </source>
</evidence>
<dbReference type="NCBIfam" id="TIGR00112">
    <property type="entry name" value="proC"/>
    <property type="match status" value="1"/>
</dbReference>
<dbReference type="InterPro" id="IPR036291">
    <property type="entry name" value="NAD(P)-bd_dom_sf"/>
</dbReference>
<dbReference type="Gene3D" id="3.40.50.720">
    <property type="entry name" value="NAD(P)-binding Rossmann-like Domain"/>
    <property type="match status" value="1"/>
</dbReference>
<evidence type="ECO:0000256" key="5">
    <source>
        <dbReference type="SAM" id="MobiDB-lite"/>
    </source>
</evidence>
<keyword evidence="3 4" id="KW-0560">Oxidoreductase</keyword>
<dbReference type="AlphaFoldDB" id="A0AAD9Z796"/>
<protein>
    <recommendedName>
        <fullName evidence="4">Pyrroline-5-carboxylate reductase</fullName>
        <ecNumber evidence="4">1.5.1.2</ecNumber>
    </recommendedName>
</protein>
<dbReference type="InterPro" id="IPR028939">
    <property type="entry name" value="P5C_Rdtase_cat_N"/>
</dbReference>
<name>A0AAD9Z796_9LECA</name>
<keyword evidence="2 4" id="KW-0521">NADP</keyword>
<dbReference type="HAMAP" id="MF_01925">
    <property type="entry name" value="P5C_reductase"/>
    <property type="match status" value="1"/>
</dbReference>
<keyword evidence="6" id="KW-0812">Transmembrane</keyword>
<keyword evidence="4" id="KW-0028">Amino-acid biosynthesis</keyword>
<dbReference type="InterPro" id="IPR029036">
    <property type="entry name" value="P5CR_dimer"/>
</dbReference>
<comment type="similarity">
    <text evidence="1 4">Belongs to the pyrroline-5-carboxylate reductase family.</text>
</comment>
<keyword evidence="6" id="KW-0472">Membrane</keyword>
<comment type="caution">
    <text evidence="9">The sequence shown here is derived from an EMBL/GenBank/DDBJ whole genome shotgun (WGS) entry which is preliminary data.</text>
</comment>
<organism evidence="9 10">
    <name type="scientific">Lepraria neglecta</name>
    <dbReference type="NCBI Taxonomy" id="209136"/>
    <lineage>
        <taxon>Eukaryota</taxon>
        <taxon>Fungi</taxon>
        <taxon>Dikarya</taxon>
        <taxon>Ascomycota</taxon>
        <taxon>Pezizomycotina</taxon>
        <taxon>Lecanoromycetes</taxon>
        <taxon>OSLEUM clade</taxon>
        <taxon>Lecanoromycetidae</taxon>
        <taxon>Lecanorales</taxon>
        <taxon>Lecanorineae</taxon>
        <taxon>Stereocaulaceae</taxon>
        <taxon>Lepraria</taxon>
    </lineage>
</organism>
<dbReference type="EMBL" id="JASNWA010000007">
    <property type="protein sequence ID" value="KAK3172880.1"/>
    <property type="molecule type" value="Genomic_DNA"/>
</dbReference>
<dbReference type="Pfam" id="PF14748">
    <property type="entry name" value="P5CR_dimer"/>
    <property type="match status" value="1"/>
</dbReference>
<proteinExistence type="inferred from homology"/>
<feature type="domain" description="Pyrroline-5-carboxylate reductase catalytic N-terminal" evidence="7">
    <location>
        <begin position="74"/>
        <end position="152"/>
    </location>
</feature>
<keyword evidence="6" id="KW-1133">Transmembrane helix</keyword>
<sequence length="342" mass="35155">MTPAYDVDVAASNTLTILGCGTLGSAILFGLLVSLTENGSSRGSLQNGIASNGNKKGLSNGHTHSPSDQDFQKPTHFIACVRTPQSAERLRAELSRFHHAPVTIVQGDNVRAVQAADTILLGCQPQDLESCLGEPSLTKALKGKLLISILAGVTIPQIEGILHPSSPTTKPAAKANGSTRSQAPTTIVRAMPNTASFVCASTTVITSTSTATVSALHLVDWLFATIGTVTHITAGQFDACTALCGSTPAFFALFIESLLDGAVALGLKRSEAQTMAAETMKGAAMLILAGESPDTLKEKVATPGGSTIQGLLALERKALRGNVADALIRCTAAAGSLGDGHS</sequence>